<evidence type="ECO:0000256" key="1">
    <source>
        <dbReference type="ARBA" id="ARBA00016816"/>
    </source>
</evidence>
<organism evidence="6 7">
    <name type="scientific">Operophtera brumata</name>
    <name type="common">Winter moth</name>
    <name type="synonym">Phalaena brumata</name>
    <dbReference type="NCBI Taxonomy" id="104452"/>
    <lineage>
        <taxon>Eukaryota</taxon>
        <taxon>Metazoa</taxon>
        <taxon>Ecdysozoa</taxon>
        <taxon>Arthropoda</taxon>
        <taxon>Hexapoda</taxon>
        <taxon>Insecta</taxon>
        <taxon>Pterygota</taxon>
        <taxon>Neoptera</taxon>
        <taxon>Endopterygota</taxon>
        <taxon>Lepidoptera</taxon>
        <taxon>Glossata</taxon>
        <taxon>Ditrysia</taxon>
        <taxon>Geometroidea</taxon>
        <taxon>Geometridae</taxon>
        <taxon>Larentiinae</taxon>
        <taxon>Operophtera</taxon>
    </lineage>
</organism>
<proteinExistence type="inferred from homology"/>
<evidence type="ECO:0000259" key="4">
    <source>
        <dbReference type="Pfam" id="PF13519"/>
    </source>
</evidence>
<feature type="chain" id="PRO_5005572802" description="Integrator complex subunit 14" evidence="3">
    <location>
        <begin position="23"/>
        <end position="179"/>
    </location>
</feature>
<dbReference type="InterPro" id="IPR036465">
    <property type="entry name" value="vWFA_dom_sf"/>
</dbReference>
<dbReference type="InterPro" id="IPR045814">
    <property type="entry name" value="IntS14_b-barrel"/>
</dbReference>
<dbReference type="PANTHER" id="PTHR13532">
    <property type="match status" value="1"/>
</dbReference>
<keyword evidence="3" id="KW-0732">Signal</keyword>
<dbReference type="SUPFAM" id="SSF53300">
    <property type="entry name" value="vWA-like"/>
    <property type="match status" value="1"/>
</dbReference>
<comment type="caution">
    <text evidence="6">The sequence shown here is derived from an EMBL/GenBank/DDBJ whole genome shotgun (WGS) entry which is preliminary data.</text>
</comment>
<keyword evidence="7" id="KW-1185">Reference proteome</keyword>
<dbReference type="EMBL" id="JTDY01007065">
    <property type="protein sequence ID" value="KOB65482.1"/>
    <property type="molecule type" value="Genomic_DNA"/>
</dbReference>
<feature type="signal peptide" evidence="3">
    <location>
        <begin position="1"/>
        <end position="22"/>
    </location>
</feature>
<accession>A0A0L7KQB0</accession>
<evidence type="ECO:0000256" key="2">
    <source>
        <dbReference type="ARBA" id="ARBA00061449"/>
    </source>
</evidence>
<evidence type="ECO:0000313" key="6">
    <source>
        <dbReference type="EMBL" id="KOB65482.1"/>
    </source>
</evidence>
<dbReference type="STRING" id="104452.A0A0L7KQB0"/>
<dbReference type="GO" id="GO:0034472">
    <property type="term" value="P:snRNA 3'-end processing"/>
    <property type="evidence" value="ECO:0007669"/>
    <property type="project" value="TreeGrafter"/>
</dbReference>
<dbReference type="Proteomes" id="UP000037510">
    <property type="component" value="Unassembled WGS sequence"/>
</dbReference>
<dbReference type="Gene3D" id="3.40.50.410">
    <property type="entry name" value="von Willebrand factor, type A domain"/>
    <property type="match status" value="1"/>
</dbReference>
<dbReference type="GO" id="GO:0032039">
    <property type="term" value="C:integrator complex"/>
    <property type="evidence" value="ECO:0007669"/>
    <property type="project" value="InterPro"/>
</dbReference>
<feature type="domain" description="VWFA" evidence="4">
    <location>
        <begin position="3"/>
        <end position="114"/>
    </location>
</feature>
<feature type="domain" description="Integrator complex subunit 14 beta-barrel" evidence="5">
    <location>
        <begin position="127"/>
        <end position="177"/>
    </location>
</feature>
<dbReference type="InterPro" id="IPR039841">
    <property type="entry name" value="INTS14"/>
</dbReference>
<dbReference type="PANTHER" id="PTHR13532:SF3">
    <property type="entry name" value="INTEGRATOR COMPLEX SUBUNIT 14"/>
    <property type="match status" value="1"/>
</dbReference>
<comment type="similarity">
    <text evidence="2">Belongs to the Integrator subunit 14 family.</text>
</comment>
<dbReference type="AlphaFoldDB" id="A0A0L7KQB0"/>
<name>A0A0L7KQB0_OPEBR</name>
<sequence>MPTLLLLDVSLSMLRPVPLADATESHTRHTIASAAINSFLDHLIVHAKLEYVALVSFSSSYEVIVPFTRDYDSIRNKLPHLEEGDKTCIENALLGINQVILNEWGYQTPVQIIMAIAAMTRLCEQQYQEFWCSLKCGQLESRVQLFPAPQPIPAESLAESHSVAPQIHVVGFVTQQELG</sequence>
<evidence type="ECO:0000313" key="7">
    <source>
        <dbReference type="Proteomes" id="UP000037510"/>
    </source>
</evidence>
<dbReference type="Pfam" id="PF19435">
    <property type="entry name" value="IntS14_b-barrel"/>
    <property type="match status" value="1"/>
</dbReference>
<gene>
    <name evidence="6" type="ORF">OBRU01_22604</name>
</gene>
<evidence type="ECO:0000259" key="5">
    <source>
        <dbReference type="Pfam" id="PF19435"/>
    </source>
</evidence>
<dbReference type="InterPro" id="IPR002035">
    <property type="entry name" value="VWF_A"/>
</dbReference>
<dbReference type="Pfam" id="PF13519">
    <property type="entry name" value="VWA_2"/>
    <property type="match status" value="1"/>
</dbReference>
<evidence type="ECO:0000256" key="3">
    <source>
        <dbReference type="SAM" id="SignalP"/>
    </source>
</evidence>
<protein>
    <recommendedName>
        <fullName evidence="1">Integrator complex subunit 14</fullName>
    </recommendedName>
</protein>
<reference evidence="6 7" key="1">
    <citation type="journal article" date="2015" name="Genome Biol. Evol.">
        <title>The genome of winter moth (Operophtera brumata) provides a genomic perspective on sexual dimorphism and phenology.</title>
        <authorList>
            <person name="Derks M.F."/>
            <person name="Smit S."/>
            <person name="Salis L."/>
            <person name="Schijlen E."/>
            <person name="Bossers A."/>
            <person name="Mateman C."/>
            <person name="Pijl A.S."/>
            <person name="de Ridder D."/>
            <person name="Groenen M.A."/>
            <person name="Visser M.E."/>
            <person name="Megens H.J."/>
        </authorList>
    </citation>
    <scope>NUCLEOTIDE SEQUENCE [LARGE SCALE GENOMIC DNA]</scope>
    <source>
        <strain evidence="6">WM2013NL</strain>
        <tissue evidence="6">Head and thorax</tissue>
    </source>
</reference>